<dbReference type="PANTHER" id="PTHR34218">
    <property type="entry name" value="PEPTIDASE S45 PENICILLIN AMIDASE"/>
    <property type="match status" value="1"/>
</dbReference>
<protein>
    <submittedName>
        <fullName evidence="3">Penicillin acylase family protein</fullName>
    </submittedName>
</protein>
<dbReference type="InterPro" id="IPR002692">
    <property type="entry name" value="S45"/>
</dbReference>
<evidence type="ECO:0000313" key="4">
    <source>
        <dbReference type="Proteomes" id="UP000784435"/>
    </source>
</evidence>
<reference evidence="3" key="2">
    <citation type="submission" date="2021-09" db="EMBL/GenBank/DDBJ databases">
        <authorList>
            <person name="Gilroy R."/>
        </authorList>
    </citation>
    <scope>NUCLEOTIDE SEQUENCE</scope>
    <source>
        <strain evidence="3">ChiGjej5B5-7349</strain>
    </source>
</reference>
<evidence type="ECO:0000313" key="3">
    <source>
        <dbReference type="EMBL" id="HJG80438.1"/>
    </source>
</evidence>
<proteinExistence type="inferred from homology"/>
<evidence type="ECO:0000256" key="1">
    <source>
        <dbReference type="ARBA" id="ARBA00006586"/>
    </source>
</evidence>
<evidence type="ECO:0000256" key="2">
    <source>
        <dbReference type="SAM" id="Phobius"/>
    </source>
</evidence>
<keyword evidence="2" id="KW-1133">Transmembrane helix</keyword>
<keyword evidence="2" id="KW-0472">Membrane</keyword>
<accession>A0A921ME95</accession>
<dbReference type="GO" id="GO:0017000">
    <property type="term" value="P:antibiotic biosynthetic process"/>
    <property type="evidence" value="ECO:0007669"/>
    <property type="project" value="InterPro"/>
</dbReference>
<dbReference type="PANTHER" id="PTHR34218:SF4">
    <property type="entry name" value="ACYL-HOMOSERINE LACTONE ACYLASE QUIP"/>
    <property type="match status" value="1"/>
</dbReference>
<gene>
    <name evidence="3" type="ORF">K8V08_08505</name>
</gene>
<comment type="similarity">
    <text evidence="1">Belongs to the peptidase S45 family.</text>
</comment>
<dbReference type="InterPro" id="IPR029055">
    <property type="entry name" value="Ntn_hydrolases_N"/>
</dbReference>
<feature type="non-terminal residue" evidence="3">
    <location>
        <position position="131"/>
    </location>
</feature>
<dbReference type="Proteomes" id="UP000784435">
    <property type="component" value="Unassembled WGS sequence"/>
</dbReference>
<reference evidence="3" key="1">
    <citation type="journal article" date="2021" name="PeerJ">
        <title>Extensive microbial diversity within the chicken gut microbiome revealed by metagenomics and culture.</title>
        <authorList>
            <person name="Gilroy R."/>
            <person name="Ravi A."/>
            <person name="Getino M."/>
            <person name="Pursley I."/>
            <person name="Horton D.L."/>
            <person name="Alikhan N.F."/>
            <person name="Baker D."/>
            <person name="Gharbi K."/>
            <person name="Hall N."/>
            <person name="Watson M."/>
            <person name="Adriaenssens E.M."/>
            <person name="Foster-Nyarko E."/>
            <person name="Jarju S."/>
            <person name="Secka A."/>
            <person name="Antonio M."/>
            <person name="Oren A."/>
            <person name="Chaudhuri R.R."/>
            <person name="La Ragione R."/>
            <person name="Hildebrand F."/>
            <person name="Pallen M.J."/>
        </authorList>
    </citation>
    <scope>NUCLEOTIDE SEQUENCE</scope>
    <source>
        <strain evidence="3">ChiGjej5B5-7349</strain>
    </source>
</reference>
<dbReference type="EMBL" id="DYUK01000181">
    <property type="protein sequence ID" value="HJG80438.1"/>
    <property type="molecule type" value="Genomic_DNA"/>
</dbReference>
<feature type="transmembrane region" description="Helical" evidence="2">
    <location>
        <begin position="30"/>
        <end position="51"/>
    </location>
</feature>
<dbReference type="Gene3D" id="1.10.439.10">
    <property type="entry name" value="Penicillin Amidohydrolase, domain 1"/>
    <property type="match status" value="1"/>
</dbReference>
<name>A0A921ME95_9MICO</name>
<organism evidence="3 4">
    <name type="scientific">Brevibacterium senegalense</name>
    <dbReference type="NCBI Taxonomy" id="1033736"/>
    <lineage>
        <taxon>Bacteria</taxon>
        <taxon>Bacillati</taxon>
        <taxon>Actinomycetota</taxon>
        <taxon>Actinomycetes</taxon>
        <taxon>Micrococcales</taxon>
        <taxon>Brevibacteriaceae</taxon>
        <taxon>Brevibacterium</taxon>
    </lineage>
</organism>
<dbReference type="InterPro" id="IPR023343">
    <property type="entry name" value="Penicillin_amidase_dom1"/>
</dbReference>
<dbReference type="GO" id="GO:0016811">
    <property type="term" value="F:hydrolase activity, acting on carbon-nitrogen (but not peptide) bonds, in linear amides"/>
    <property type="evidence" value="ECO:0007669"/>
    <property type="project" value="InterPro"/>
</dbReference>
<dbReference type="AlphaFoldDB" id="A0A921ME95"/>
<sequence>MSPASHRRSEYTTDSGRTRTGRLLLVLRRVLLGALAAAVALAVVVTAVLVWSVNRAFPQTDGTVAVDGLAADVTVQRDGHGIPTLTATSTDDLFRAQGYVHAQDRFWEMDFRRHMTAGRLSELFGESQVPT</sequence>
<dbReference type="Pfam" id="PF01804">
    <property type="entry name" value="Penicil_amidase"/>
    <property type="match status" value="1"/>
</dbReference>
<keyword evidence="2" id="KW-0812">Transmembrane</keyword>
<dbReference type="SUPFAM" id="SSF56235">
    <property type="entry name" value="N-terminal nucleophile aminohydrolases (Ntn hydrolases)"/>
    <property type="match status" value="1"/>
</dbReference>
<comment type="caution">
    <text evidence="3">The sequence shown here is derived from an EMBL/GenBank/DDBJ whole genome shotgun (WGS) entry which is preliminary data.</text>
</comment>